<feature type="compositionally biased region" description="Polar residues" evidence="1">
    <location>
        <begin position="552"/>
        <end position="561"/>
    </location>
</feature>
<feature type="compositionally biased region" description="Acidic residues" evidence="1">
    <location>
        <begin position="477"/>
        <end position="512"/>
    </location>
</feature>
<dbReference type="Pfam" id="PF08550">
    <property type="entry name" value="GATA_AreA"/>
    <property type="match status" value="1"/>
</dbReference>
<dbReference type="Proteomes" id="UP000756921">
    <property type="component" value="Unassembled WGS sequence"/>
</dbReference>
<evidence type="ECO:0000313" key="5">
    <source>
        <dbReference type="Proteomes" id="UP000756921"/>
    </source>
</evidence>
<feature type="domain" description="Nitrogen regulatory protein areA GATA-like" evidence="2">
    <location>
        <begin position="177"/>
        <end position="204"/>
    </location>
</feature>
<keyword evidence="5" id="KW-1185">Reference proteome</keyword>
<dbReference type="Pfam" id="PF11702">
    <property type="entry name" value="DUF3295"/>
    <property type="match status" value="1"/>
</dbReference>
<evidence type="ECO:0000256" key="1">
    <source>
        <dbReference type="SAM" id="MobiDB-lite"/>
    </source>
</evidence>
<accession>A0A9P6G696</accession>
<feature type="region of interest" description="Disordered" evidence="1">
    <location>
        <begin position="300"/>
        <end position="367"/>
    </location>
</feature>
<comment type="caution">
    <text evidence="4">The sequence shown here is derived from an EMBL/GenBank/DDBJ whole genome shotgun (WGS) entry which is preliminary data.</text>
</comment>
<feature type="compositionally biased region" description="Low complexity" evidence="1">
    <location>
        <begin position="235"/>
        <end position="253"/>
    </location>
</feature>
<dbReference type="GO" id="GO:0000122">
    <property type="term" value="P:negative regulation of transcription by RNA polymerase II"/>
    <property type="evidence" value="ECO:0007669"/>
    <property type="project" value="TreeGrafter"/>
</dbReference>
<organism evidence="4 5">
    <name type="scientific">Paraphaeosphaeria minitans</name>
    <dbReference type="NCBI Taxonomy" id="565426"/>
    <lineage>
        <taxon>Eukaryota</taxon>
        <taxon>Fungi</taxon>
        <taxon>Dikarya</taxon>
        <taxon>Ascomycota</taxon>
        <taxon>Pezizomycotina</taxon>
        <taxon>Dothideomycetes</taxon>
        <taxon>Pleosporomycetidae</taxon>
        <taxon>Pleosporales</taxon>
        <taxon>Massarineae</taxon>
        <taxon>Didymosphaeriaceae</taxon>
        <taxon>Paraphaeosphaeria</taxon>
    </lineage>
</organism>
<dbReference type="GO" id="GO:0031930">
    <property type="term" value="P:mitochondria-nucleus signaling pathway"/>
    <property type="evidence" value="ECO:0007669"/>
    <property type="project" value="TreeGrafter"/>
</dbReference>
<feature type="compositionally biased region" description="Polar residues" evidence="1">
    <location>
        <begin position="358"/>
        <end position="367"/>
    </location>
</feature>
<name>A0A9P6G696_9PLEO</name>
<feature type="compositionally biased region" description="Polar residues" evidence="1">
    <location>
        <begin position="569"/>
        <end position="582"/>
    </location>
</feature>
<dbReference type="PANTHER" id="PTHR28014:SF1">
    <property type="entry name" value="NEGATIVE REGULATOR OF RAS-CAMP PATHWAY"/>
    <property type="match status" value="1"/>
</dbReference>
<dbReference type="GO" id="GO:0006808">
    <property type="term" value="P:regulation of nitrogen utilization"/>
    <property type="evidence" value="ECO:0007669"/>
    <property type="project" value="TreeGrafter"/>
</dbReference>
<feature type="region of interest" description="Disordered" evidence="1">
    <location>
        <begin position="232"/>
        <end position="277"/>
    </location>
</feature>
<evidence type="ECO:0000313" key="4">
    <source>
        <dbReference type="EMBL" id="KAF9729483.1"/>
    </source>
</evidence>
<evidence type="ECO:0000259" key="2">
    <source>
        <dbReference type="Pfam" id="PF08550"/>
    </source>
</evidence>
<feature type="region of interest" description="Disordered" evidence="1">
    <location>
        <begin position="106"/>
        <end position="127"/>
    </location>
</feature>
<dbReference type="OrthoDB" id="5054775at2759"/>
<evidence type="ECO:0000259" key="3">
    <source>
        <dbReference type="Pfam" id="PF11702"/>
    </source>
</evidence>
<dbReference type="InterPro" id="IPR053043">
    <property type="entry name" value="Ras-cAMP_regulatory"/>
</dbReference>
<feature type="domain" description="DUF3295" evidence="3">
    <location>
        <begin position="229"/>
        <end position="713"/>
    </location>
</feature>
<dbReference type="InterPro" id="IPR013860">
    <property type="entry name" value="AreA_GATA"/>
</dbReference>
<feature type="region of interest" description="Disordered" evidence="1">
    <location>
        <begin position="549"/>
        <end position="584"/>
    </location>
</feature>
<reference evidence="4" key="1">
    <citation type="journal article" date="2020" name="Mol. Plant Microbe Interact.">
        <title>Genome Sequence of the Biocontrol Agent Coniothyrium minitans strain Conio (IMI 134523).</title>
        <authorList>
            <person name="Patel D."/>
            <person name="Shittu T.A."/>
            <person name="Baroncelli R."/>
            <person name="Muthumeenakshi S."/>
            <person name="Osborne T.H."/>
            <person name="Janganan T.K."/>
            <person name="Sreenivasaprasad S."/>
        </authorList>
    </citation>
    <scope>NUCLEOTIDE SEQUENCE</scope>
    <source>
        <strain evidence="4">Conio</strain>
    </source>
</reference>
<dbReference type="PANTHER" id="PTHR28014">
    <property type="entry name" value="NEGATIVE REGULATOR OF RAS-CAMP PATHWAY"/>
    <property type="match status" value="1"/>
</dbReference>
<feature type="region of interest" description="Disordered" evidence="1">
    <location>
        <begin position="58"/>
        <end position="77"/>
    </location>
</feature>
<feature type="region of interest" description="Disordered" evidence="1">
    <location>
        <begin position="472"/>
        <end position="529"/>
    </location>
</feature>
<dbReference type="PROSITE" id="PS51257">
    <property type="entry name" value="PROKAR_LIPOPROTEIN"/>
    <property type="match status" value="1"/>
</dbReference>
<gene>
    <name evidence="4" type="ORF">PMIN01_12347</name>
</gene>
<dbReference type="GO" id="GO:0005737">
    <property type="term" value="C:cytoplasm"/>
    <property type="evidence" value="ECO:0007669"/>
    <property type="project" value="TreeGrafter"/>
</dbReference>
<dbReference type="EMBL" id="WJXW01000016">
    <property type="protein sequence ID" value="KAF9729483.1"/>
    <property type="molecule type" value="Genomic_DNA"/>
</dbReference>
<sequence length="713" mass="77924">MRRLWRQGGGGAGGGGLACGWAVQGMPTIYYRPERCSLRGSCHIDYCVRILYTQLHRSTAPPPQQHAPHTNHHAQHTSTTIVAAPLLYVRRRPVAARRLIVEPAADRPEAITSPSTKADAPAPAPDRHTTSYCTCTSPVATPPHANMPLHAASPIVRVEHGSMHTIETHNAENLFGLWSVFKQCSPAMEDGKRYENMAWRVWSRETFCCQPVHSPPSSWSFGSKSAQVDDVPELSSSIASDDSAAESAITATTRSNSSSRPDLRRHDSANSHARGKHIAPIDLEKVVNSIQEKKAIVPLAPLPPQLAPPVAKETPKRPAQDTNTTPRPSSPPPTARFIPEPSASTVATPVGSDPMSPTVGSEVSTSTDVSAHSVVHGFDPSRISTSVRSSTNLMPTPILKSSFISKPPPSRAEPVRKKAPMFTLGGSSDEDNSSSLEAYSLAKRSSLSDNLKKADLVRKNLSFNNQIATRTIHDPMFEESDGAIESESEEDSDDNAIEEEDSDEEWEDDNDESAVASMDERPMFQRVDSQVNLVSRRSLLTTMMHQGDRAQALQNAASRSTPAIRRSRTSTPNGPSTGNSPQEDAGLMMRQQVTRSKPIIMTTSNVHPPALSPRTTRRNMLQTELTASLRSNLLWERQQKNATTNAVNKRAQSAVSMPAMRRAATTSDVKGLQAHAQQNNNLIKAATHREAAKNNSYNDYFEQGLQEYHQKGW</sequence>
<dbReference type="InterPro" id="IPR021711">
    <property type="entry name" value="DUF3295"/>
</dbReference>
<protein>
    <submittedName>
        <fullName evidence="4">Duf1752 domain containing protein</fullName>
    </submittedName>
</protein>
<dbReference type="AlphaFoldDB" id="A0A9P6G696"/>
<proteinExistence type="predicted"/>